<dbReference type="SUPFAM" id="SSF55073">
    <property type="entry name" value="Nucleotide cyclase"/>
    <property type="match status" value="1"/>
</dbReference>
<evidence type="ECO:0000313" key="3">
    <source>
        <dbReference type="Proteomes" id="UP001281761"/>
    </source>
</evidence>
<organism evidence="2 3">
    <name type="scientific">Blattamonas nauphoetae</name>
    <dbReference type="NCBI Taxonomy" id="2049346"/>
    <lineage>
        <taxon>Eukaryota</taxon>
        <taxon>Metamonada</taxon>
        <taxon>Preaxostyla</taxon>
        <taxon>Oxymonadida</taxon>
        <taxon>Blattamonas</taxon>
    </lineage>
</organism>
<protein>
    <submittedName>
        <fullName evidence="2">Uncharacterized protein</fullName>
    </submittedName>
</protein>
<accession>A0ABQ9XCN1</accession>
<name>A0ABQ9XCN1_9EUKA</name>
<dbReference type="Proteomes" id="UP001281761">
    <property type="component" value="Unassembled WGS sequence"/>
</dbReference>
<keyword evidence="3" id="KW-1185">Reference proteome</keyword>
<feature type="compositionally biased region" description="Basic and acidic residues" evidence="1">
    <location>
        <begin position="154"/>
        <end position="163"/>
    </location>
</feature>
<dbReference type="EMBL" id="JARBJD010000187">
    <property type="protein sequence ID" value="KAK2947980.1"/>
    <property type="molecule type" value="Genomic_DNA"/>
</dbReference>
<reference evidence="2 3" key="1">
    <citation type="journal article" date="2022" name="bioRxiv">
        <title>Genomics of Preaxostyla Flagellates Illuminates Evolutionary Transitions and the Path Towards Mitochondrial Loss.</title>
        <authorList>
            <person name="Novak L.V.F."/>
            <person name="Treitli S.C."/>
            <person name="Pyrih J."/>
            <person name="Halakuc P."/>
            <person name="Pipaliya S.V."/>
            <person name="Vacek V."/>
            <person name="Brzon O."/>
            <person name="Soukal P."/>
            <person name="Eme L."/>
            <person name="Dacks J.B."/>
            <person name="Karnkowska A."/>
            <person name="Elias M."/>
            <person name="Hampl V."/>
        </authorList>
    </citation>
    <scope>NUCLEOTIDE SEQUENCE [LARGE SCALE GENOMIC DNA]</scope>
    <source>
        <strain evidence="2">NAU3</strain>
        <tissue evidence="2">Gut</tissue>
    </source>
</reference>
<sequence>MKGRKGNWKPTWSPPFDISQLVHFFRNSSLNAEMSINHSRNFNNKDRIHGLLHVHRESLEVEHATIIFAKLNNVDKYIHSVGHNGVTNATLLFFLLSAFFERGVKIIFDHNGILDKFIDEFIMATWGGHIFAGDERTSDESEEKDDVPISMSKGAEKETTDGREIRREQRIIQQSPQLTTIQAVRAALDIWLKIHHTEHLHVPPTEATQCQHRTEYMEDHRWVSGGEDEVGVDDGG</sequence>
<dbReference type="Gene3D" id="3.30.70.1230">
    <property type="entry name" value="Nucleotide cyclase"/>
    <property type="match status" value="1"/>
</dbReference>
<comment type="caution">
    <text evidence="2">The sequence shown here is derived from an EMBL/GenBank/DDBJ whole genome shotgun (WGS) entry which is preliminary data.</text>
</comment>
<gene>
    <name evidence="2" type="ORF">BLNAU_17104</name>
</gene>
<feature type="region of interest" description="Disordered" evidence="1">
    <location>
        <begin position="134"/>
        <end position="163"/>
    </location>
</feature>
<proteinExistence type="predicted"/>
<evidence type="ECO:0000256" key="1">
    <source>
        <dbReference type="SAM" id="MobiDB-lite"/>
    </source>
</evidence>
<dbReference type="InterPro" id="IPR029787">
    <property type="entry name" value="Nucleotide_cyclase"/>
</dbReference>
<evidence type="ECO:0000313" key="2">
    <source>
        <dbReference type="EMBL" id="KAK2947980.1"/>
    </source>
</evidence>